<name>A0A0E9SX97_ANGAN</name>
<organism evidence="1">
    <name type="scientific">Anguilla anguilla</name>
    <name type="common">European freshwater eel</name>
    <name type="synonym">Muraena anguilla</name>
    <dbReference type="NCBI Taxonomy" id="7936"/>
    <lineage>
        <taxon>Eukaryota</taxon>
        <taxon>Metazoa</taxon>
        <taxon>Chordata</taxon>
        <taxon>Craniata</taxon>
        <taxon>Vertebrata</taxon>
        <taxon>Euteleostomi</taxon>
        <taxon>Actinopterygii</taxon>
        <taxon>Neopterygii</taxon>
        <taxon>Teleostei</taxon>
        <taxon>Anguilliformes</taxon>
        <taxon>Anguillidae</taxon>
        <taxon>Anguilla</taxon>
    </lineage>
</organism>
<dbReference type="EMBL" id="GBXM01062666">
    <property type="protein sequence ID" value="JAH45911.1"/>
    <property type="molecule type" value="Transcribed_RNA"/>
</dbReference>
<reference evidence="1" key="2">
    <citation type="journal article" date="2015" name="Fish Shellfish Immunol.">
        <title>Early steps in the European eel (Anguilla anguilla)-Vibrio vulnificus interaction in the gills: Role of the RtxA13 toxin.</title>
        <authorList>
            <person name="Callol A."/>
            <person name="Pajuelo D."/>
            <person name="Ebbesson L."/>
            <person name="Teles M."/>
            <person name="MacKenzie S."/>
            <person name="Amaro C."/>
        </authorList>
    </citation>
    <scope>NUCLEOTIDE SEQUENCE</scope>
</reference>
<dbReference type="AlphaFoldDB" id="A0A0E9SX97"/>
<accession>A0A0E9SX97</accession>
<reference evidence="1" key="1">
    <citation type="submission" date="2014-11" db="EMBL/GenBank/DDBJ databases">
        <authorList>
            <person name="Amaro Gonzalez C."/>
        </authorList>
    </citation>
    <scope>NUCLEOTIDE SEQUENCE</scope>
</reference>
<sequence length="47" mass="5324">MTTNRSSEYILQSYNNTENEEVMLIVANRFKDTVAGKAGKPAINYQI</sequence>
<protein>
    <submittedName>
        <fullName evidence="1">Uncharacterized protein</fullName>
    </submittedName>
</protein>
<proteinExistence type="predicted"/>
<evidence type="ECO:0000313" key="1">
    <source>
        <dbReference type="EMBL" id="JAH45911.1"/>
    </source>
</evidence>